<evidence type="ECO:0000313" key="3">
    <source>
        <dbReference type="Proteomes" id="UP000214746"/>
    </source>
</evidence>
<dbReference type="Pfam" id="PF01476">
    <property type="entry name" value="LysM"/>
    <property type="match status" value="2"/>
</dbReference>
<proteinExistence type="predicted"/>
<organism evidence="2 3">
    <name type="scientific">Paenibacillus xerothermodurans</name>
    <dbReference type="NCBI Taxonomy" id="1977292"/>
    <lineage>
        <taxon>Bacteria</taxon>
        <taxon>Bacillati</taxon>
        <taxon>Bacillota</taxon>
        <taxon>Bacilli</taxon>
        <taxon>Bacillales</taxon>
        <taxon>Paenibacillaceae</taxon>
        <taxon>Paenibacillus</taxon>
    </lineage>
</organism>
<dbReference type="PROSITE" id="PS51782">
    <property type="entry name" value="LYSM"/>
    <property type="match status" value="2"/>
</dbReference>
<dbReference type="EMBL" id="NHRJ02000002">
    <property type="protein sequence ID" value="PZE22136.1"/>
    <property type="molecule type" value="Genomic_DNA"/>
</dbReference>
<feature type="domain" description="LysM" evidence="1">
    <location>
        <begin position="14"/>
        <end position="59"/>
    </location>
</feature>
<sequence>MFSMYRPINACPWPPYTVQPGDTVLLLVDKFKVYWRDILWWNPSIANISTIVVGQQLCIPRGICPPGSFSYTVKPGDTLYQLALYFEVPLARLQQANPRINPNLLQVGQVICIPDSTPYKGYPFPRHARGAYCWPAPVWG</sequence>
<name>A0A2W1NWN4_PAEXE</name>
<dbReference type="SMART" id="SM00257">
    <property type="entry name" value="LysM"/>
    <property type="match status" value="2"/>
</dbReference>
<dbReference type="PANTHER" id="PTHR33734:SF22">
    <property type="entry name" value="MEMBRANE-BOUND LYTIC MUREIN TRANSGLYCOSYLASE D"/>
    <property type="match status" value="1"/>
</dbReference>
<dbReference type="Proteomes" id="UP000214746">
    <property type="component" value="Unassembled WGS sequence"/>
</dbReference>
<dbReference type="OrthoDB" id="9769314at2"/>
<evidence type="ECO:0000313" key="2">
    <source>
        <dbReference type="EMBL" id="PZE22136.1"/>
    </source>
</evidence>
<gene>
    <name evidence="2" type="ORF">CBW46_007060</name>
</gene>
<accession>A0A2W1NWN4</accession>
<dbReference type="InterPro" id="IPR036779">
    <property type="entry name" value="LysM_dom_sf"/>
</dbReference>
<dbReference type="GO" id="GO:0008932">
    <property type="term" value="F:lytic endotransglycosylase activity"/>
    <property type="evidence" value="ECO:0007669"/>
    <property type="project" value="TreeGrafter"/>
</dbReference>
<protein>
    <submittedName>
        <fullName evidence="2">LysM peptidoglycan-binding domain-containing protein</fullName>
    </submittedName>
</protein>
<keyword evidence="3" id="KW-1185">Reference proteome</keyword>
<evidence type="ECO:0000259" key="1">
    <source>
        <dbReference type="PROSITE" id="PS51782"/>
    </source>
</evidence>
<dbReference type="InterPro" id="IPR018392">
    <property type="entry name" value="LysM"/>
</dbReference>
<dbReference type="PANTHER" id="PTHR33734">
    <property type="entry name" value="LYSM DOMAIN-CONTAINING GPI-ANCHORED PROTEIN 2"/>
    <property type="match status" value="1"/>
</dbReference>
<reference evidence="2" key="1">
    <citation type="submission" date="2018-06" db="EMBL/GenBank/DDBJ databases">
        <title>Paenibacillus xerothermodurans sp. nov. an extremely dry heat resistant spore forming bacterium isolated from the soil of Cape Canaveral, Florida.</title>
        <authorList>
            <person name="Seuylemezian A."/>
            <person name="Kaur N."/>
            <person name="Patil P."/>
            <person name="Patil P."/>
            <person name="Mayilraj S."/>
            <person name="Vaishampayan P."/>
        </authorList>
    </citation>
    <scope>NUCLEOTIDE SEQUENCE [LARGE SCALE GENOMIC DNA]</scope>
    <source>
        <strain evidence="2">ATCC 27380</strain>
    </source>
</reference>
<dbReference type="Gene3D" id="3.10.350.10">
    <property type="entry name" value="LysM domain"/>
    <property type="match status" value="2"/>
</dbReference>
<dbReference type="AlphaFoldDB" id="A0A2W1NWN4"/>
<dbReference type="CDD" id="cd00118">
    <property type="entry name" value="LysM"/>
    <property type="match status" value="2"/>
</dbReference>
<comment type="caution">
    <text evidence="2">The sequence shown here is derived from an EMBL/GenBank/DDBJ whole genome shotgun (WGS) entry which is preliminary data.</text>
</comment>
<feature type="domain" description="LysM" evidence="1">
    <location>
        <begin position="69"/>
        <end position="113"/>
    </location>
</feature>
<dbReference type="SUPFAM" id="SSF54106">
    <property type="entry name" value="LysM domain"/>
    <property type="match status" value="2"/>
</dbReference>